<dbReference type="AlphaFoldDB" id="A0A552PWH6"/>
<gene>
    <name evidence="1" type="ORF">EWV53_12970</name>
</gene>
<dbReference type="EMBL" id="SFAC01000151">
    <property type="protein sequence ID" value="TRV61327.1"/>
    <property type="molecule type" value="Genomic_DNA"/>
</dbReference>
<protein>
    <submittedName>
        <fullName evidence="1">Uncharacterized protein</fullName>
    </submittedName>
</protein>
<name>A0A552PWH6_9CHRO</name>
<sequence length="206" mass="21791">MITRCQILINFPATNLLLESPPSASTGFSVEAQGTGSFTGLSYTVPAHASGSIKAEIQVMAITSDNVQTLNDLVKSMLSASEKSKVEDAEKTQASANLSLWGFLSGGGSANYQKTHSSMTSMGLTDEQITTIIDKLFEIASKMSHVQLNFTVDNTAFDYSVSGDLELYTLAGSVSTSQGTKQYRMLADKGTAGNQATATGKIIPLQ</sequence>
<reference evidence="1 2" key="1">
    <citation type="submission" date="2019-01" db="EMBL/GenBank/DDBJ databases">
        <title>Coherence of Microcystis species and biogeography revealed through population genomics.</title>
        <authorList>
            <person name="Perez-Carrascal O.M."/>
            <person name="Terrat Y."/>
            <person name="Giani A."/>
            <person name="Fortin N."/>
            <person name="Tromas N."/>
            <person name="Shapiro B.J."/>
        </authorList>
    </citation>
    <scope>NUCLEOTIDE SEQUENCE [LARGE SCALE GENOMIC DNA]</scope>
    <source>
        <strain evidence="1">Mp_MB_F_20051200_S9</strain>
    </source>
</reference>
<dbReference type="Proteomes" id="UP000317165">
    <property type="component" value="Unassembled WGS sequence"/>
</dbReference>
<evidence type="ECO:0000313" key="1">
    <source>
        <dbReference type="EMBL" id="TRV61327.1"/>
    </source>
</evidence>
<comment type="caution">
    <text evidence="1">The sequence shown here is derived from an EMBL/GenBank/DDBJ whole genome shotgun (WGS) entry which is preliminary data.</text>
</comment>
<proteinExistence type="predicted"/>
<accession>A0A552PWH6</accession>
<evidence type="ECO:0000313" key="2">
    <source>
        <dbReference type="Proteomes" id="UP000317165"/>
    </source>
</evidence>
<organism evidence="1 2">
    <name type="scientific">Microcystis panniformis Mp_MB_F_20051200_S9</name>
    <dbReference type="NCBI Taxonomy" id="2486223"/>
    <lineage>
        <taxon>Bacteria</taxon>
        <taxon>Bacillati</taxon>
        <taxon>Cyanobacteriota</taxon>
        <taxon>Cyanophyceae</taxon>
        <taxon>Oscillatoriophycideae</taxon>
        <taxon>Chroococcales</taxon>
        <taxon>Microcystaceae</taxon>
        <taxon>Microcystis</taxon>
    </lineage>
</organism>